<keyword evidence="2" id="KW-1185">Reference proteome</keyword>
<reference evidence="3" key="1">
    <citation type="submission" date="2025-08" db="UniProtKB">
        <authorList>
            <consortium name="RefSeq"/>
        </authorList>
    </citation>
    <scope>IDENTIFICATION</scope>
</reference>
<evidence type="ECO:0000313" key="3">
    <source>
        <dbReference type="RefSeq" id="XP_023577526.1"/>
    </source>
</evidence>
<evidence type="ECO:0000256" key="1">
    <source>
        <dbReference type="SAM" id="MobiDB-lite"/>
    </source>
</evidence>
<accession>A0A6P6EYY8</accession>
<dbReference type="CTD" id="120498687"/>
<sequence length="81" mass="9309">MFNNSVTDQKQKVETITKNINKISLELKKMTELSQLLLCDLNLQFGYPVNTEDLKETERNESPFEKSEMPDVSLPPNSFSV</sequence>
<name>A0A6P6EYY8_OCTDE</name>
<dbReference type="OrthoDB" id="9448568at2759"/>
<feature type="region of interest" description="Disordered" evidence="1">
    <location>
        <begin position="50"/>
        <end position="81"/>
    </location>
</feature>
<dbReference type="RefSeq" id="XP_023577526.1">
    <property type="nucleotide sequence ID" value="XM_023721758.1"/>
</dbReference>
<gene>
    <name evidence="3" type="primary">CUNH5orf58</name>
</gene>
<dbReference type="InParanoid" id="A0A6P6EYY8"/>
<dbReference type="GeneID" id="101575202"/>
<organism evidence="2 3">
    <name type="scientific">Octodon degus</name>
    <name type="common">Degu</name>
    <name type="synonym">Sciurus degus</name>
    <dbReference type="NCBI Taxonomy" id="10160"/>
    <lineage>
        <taxon>Eukaryota</taxon>
        <taxon>Metazoa</taxon>
        <taxon>Chordata</taxon>
        <taxon>Craniata</taxon>
        <taxon>Vertebrata</taxon>
        <taxon>Euteleostomi</taxon>
        <taxon>Mammalia</taxon>
        <taxon>Eutheria</taxon>
        <taxon>Euarchontoglires</taxon>
        <taxon>Glires</taxon>
        <taxon>Rodentia</taxon>
        <taxon>Hystricomorpha</taxon>
        <taxon>Octodontidae</taxon>
        <taxon>Octodon</taxon>
    </lineage>
</organism>
<protein>
    <submittedName>
        <fullName evidence="3">Uncharacterized protein</fullName>
    </submittedName>
</protein>
<evidence type="ECO:0000313" key="2">
    <source>
        <dbReference type="Proteomes" id="UP000515203"/>
    </source>
</evidence>
<dbReference type="Proteomes" id="UP000515203">
    <property type="component" value="Unplaced"/>
</dbReference>
<feature type="compositionally biased region" description="Basic and acidic residues" evidence="1">
    <location>
        <begin position="52"/>
        <end position="69"/>
    </location>
</feature>
<proteinExistence type="predicted"/>
<dbReference type="AlphaFoldDB" id="A0A6P6EYY8"/>